<evidence type="ECO:0000313" key="2">
    <source>
        <dbReference type="EMBL" id="KKR43231.1"/>
    </source>
</evidence>
<organism evidence="2 3">
    <name type="scientific">Candidatus Nomurabacteria bacterium GW2011_GWF2_40_12</name>
    <dbReference type="NCBI Taxonomy" id="1618776"/>
    <lineage>
        <taxon>Bacteria</taxon>
        <taxon>Candidatus Nomuraibacteriota</taxon>
    </lineage>
</organism>
<dbReference type="AlphaFoldDB" id="A0A0G0R0J4"/>
<evidence type="ECO:0000313" key="3">
    <source>
        <dbReference type="Proteomes" id="UP000034301"/>
    </source>
</evidence>
<protein>
    <submittedName>
        <fullName evidence="2">Uncharacterized protein</fullName>
    </submittedName>
</protein>
<reference evidence="2 3" key="1">
    <citation type="journal article" date="2015" name="Nature">
        <title>rRNA introns, odd ribosomes, and small enigmatic genomes across a large radiation of phyla.</title>
        <authorList>
            <person name="Brown C.T."/>
            <person name="Hug L.A."/>
            <person name="Thomas B.C."/>
            <person name="Sharon I."/>
            <person name="Castelle C.J."/>
            <person name="Singh A."/>
            <person name="Wilkins M.J."/>
            <person name="Williams K.H."/>
            <person name="Banfield J.F."/>
        </authorList>
    </citation>
    <scope>NUCLEOTIDE SEQUENCE [LARGE SCALE GENOMIC DNA]</scope>
</reference>
<evidence type="ECO:0000256" key="1">
    <source>
        <dbReference type="SAM" id="Phobius"/>
    </source>
</evidence>
<keyword evidence="1" id="KW-0472">Membrane</keyword>
<dbReference type="Proteomes" id="UP000034301">
    <property type="component" value="Unassembled WGS sequence"/>
</dbReference>
<feature type="transmembrane region" description="Helical" evidence="1">
    <location>
        <begin position="142"/>
        <end position="162"/>
    </location>
</feature>
<keyword evidence="1" id="KW-0812">Transmembrane</keyword>
<name>A0A0G0R0J4_9BACT</name>
<proteinExistence type="predicted"/>
<keyword evidence="1" id="KW-1133">Transmembrane helix</keyword>
<accession>A0A0G0R0J4</accession>
<comment type="caution">
    <text evidence="2">The sequence shown here is derived from an EMBL/GenBank/DDBJ whole genome shotgun (WGS) entry which is preliminary data.</text>
</comment>
<sequence length="167" mass="18638">MSKNEDGRVREGPPISFDVCVLARRDFITSFWPFIKELVPDLDPCGMGSRSTTDSVVSRIERRATLLRSLFQDLPPMLVKELDLCVEGLGIARPVALEPDHDTPVGAELMSRRLPSDLNDRRKCGDDGGDGMSCRGRSGSSFLVLRFLFLLLLVVLVVAFQLHDYED</sequence>
<gene>
    <name evidence="2" type="ORF">UT78_C0006G0005</name>
</gene>
<dbReference type="EMBL" id="LBYC01000006">
    <property type="protein sequence ID" value="KKR43231.1"/>
    <property type="molecule type" value="Genomic_DNA"/>
</dbReference>